<dbReference type="Pfam" id="PF09204">
    <property type="entry name" value="Colicin_immun"/>
    <property type="match status" value="1"/>
</dbReference>
<evidence type="ECO:0000313" key="3">
    <source>
        <dbReference type="Proteomes" id="UP000249417"/>
    </source>
</evidence>
<gene>
    <name evidence="2" type="ORF">DI551_05155</name>
</gene>
<dbReference type="GO" id="GO:0030153">
    <property type="term" value="P:bacteriocin immunity"/>
    <property type="evidence" value="ECO:0007669"/>
    <property type="project" value="InterPro"/>
</dbReference>
<comment type="caution">
    <text evidence="2">The sequence shown here is derived from an EMBL/GenBank/DDBJ whole genome shotgun (WGS) entry which is preliminary data.</text>
</comment>
<sequence>MNIEYVQSFIELIEKFLAKSITALEFEKQFLTLWHKDERLLEAYNSVENLFFSVDQFTDLPLEPEDDPDDYINEDRLRESAAKTLEELRALK</sequence>
<feature type="domain" description="Colicin D immunity protein" evidence="1">
    <location>
        <begin position="8"/>
        <end position="88"/>
    </location>
</feature>
<protein>
    <recommendedName>
        <fullName evidence="1">Colicin D immunity protein domain-containing protein</fullName>
    </recommendedName>
</protein>
<organism evidence="2 3">
    <name type="scientific">Micavibrio aeruginosavorus</name>
    <dbReference type="NCBI Taxonomy" id="349221"/>
    <lineage>
        <taxon>Bacteria</taxon>
        <taxon>Pseudomonadati</taxon>
        <taxon>Bdellovibrionota</taxon>
        <taxon>Bdellovibrionia</taxon>
        <taxon>Bdellovibrionales</taxon>
        <taxon>Pseudobdellovibrionaceae</taxon>
        <taxon>Micavibrio</taxon>
    </lineage>
</organism>
<dbReference type="AlphaFoldDB" id="A0A2W5N1W0"/>
<evidence type="ECO:0000259" key="1">
    <source>
        <dbReference type="Pfam" id="PF09204"/>
    </source>
</evidence>
<dbReference type="Gene3D" id="1.20.120.650">
    <property type="entry name" value="Colicin D"/>
    <property type="match status" value="1"/>
</dbReference>
<dbReference type="InterPro" id="IPR036471">
    <property type="entry name" value="Colicin_D_sf"/>
</dbReference>
<evidence type="ECO:0000313" key="2">
    <source>
        <dbReference type="EMBL" id="PZQ46399.1"/>
    </source>
</evidence>
<dbReference type="EMBL" id="QFQB01000027">
    <property type="protein sequence ID" value="PZQ46399.1"/>
    <property type="molecule type" value="Genomic_DNA"/>
</dbReference>
<dbReference type="InterPro" id="IPR015287">
    <property type="entry name" value="Colicin_D_immunity_dom"/>
</dbReference>
<name>A0A2W5N1W0_9BACT</name>
<reference evidence="2 3" key="1">
    <citation type="submission" date="2017-08" db="EMBL/GenBank/DDBJ databases">
        <title>Infants hospitalized years apart are colonized by the same room-sourced microbial strains.</title>
        <authorList>
            <person name="Brooks B."/>
            <person name="Olm M.R."/>
            <person name="Firek B.A."/>
            <person name="Baker R."/>
            <person name="Thomas B.C."/>
            <person name="Morowitz M.J."/>
            <person name="Banfield J.F."/>
        </authorList>
    </citation>
    <scope>NUCLEOTIDE SEQUENCE [LARGE SCALE GENOMIC DNA]</scope>
    <source>
        <strain evidence="2">S2_005_002_R2_29</strain>
    </source>
</reference>
<dbReference type="GO" id="GO:0015643">
    <property type="term" value="F:toxic substance binding"/>
    <property type="evidence" value="ECO:0007669"/>
    <property type="project" value="InterPro"/>
</dbReference>
<accession>A0A2W5N1W0</accession>
<proteinExistence type="predicted"/>
<dbReference type="Proteomes" id="UP000249417">
    <property type="component" value="Unassembled WGS sequence"/>
</dbReference>